<accession>A0A5J4WNW6</accession>
<protein>
    <recommendedName>
        <fullName evidence="1">MCM OB domain-containing protein</fullName>
    </recommendedName>
</protein>
<comment type="caution">
    <text evidence="2">The sequence shown here is derived from an EMBL/GenBank/DDBJ whole genome shotgun (WGS) entry which is preliminary data.</text>
</comment>
<organism evidence="2 3">
    <name type="scientific">Streblomastix strix</name>
    <dbReference type="NCBI Taxonomy" id="222440"/>
    <lineage>
        <taxon>Eukaryota</taxon>
        <taxon>Metamonada</taxon>
        <taxon>Preaxostyla</taxon>
        <taxon>Oxymonadida</taxon>
        <taxon>Streblomastigidae</taxon>
        <taxon>Streblomastix</taxon>
    </lineage>
</organism>
<reference evidence="2 3" key="1">
    <citation type="submission" date="2019-03" db="EMBL/GenBank/DDBJ databases">
        <title>Single cell metagenomics reveals metabolic interactions within the superorganism composed of flagellate Streblomastix strix and complex community of Bacteroidetes bacteria on its surface.</title>
        <authorList>
            <person name="Treitli S.C."/>
            <person name="Kolisko M."/>
            <person name="Husnik F."/>
            <person name="Keeling P."/>
            <person name="Hampl V."/>
        </authorList>
    </citation>
    <scope>NUCLEOTIDE SEQUENCE [LARGE SCALE GENOMIC DNA]</scope>
    <source>
        <strain evidence="2">ST1C</strain>
    </source>
</reference>
<dbReference type="InterPro" id="IPR033762">
    <property type="entry name" value="MCM_OB"/>
</dbReference>
<dbReference type="AlphaFoldDB" id="A0A5J4WNW6"/>
<feature type="domain" description="MCM OB" evidence="1">
    <location>
        <begin position="94"/>
        <end position="135"/>
    </location>
</feature>
<evidence type="ECO:0000313" key="3">
    <source>
        <dbReference type="Proteomes" id="UP000324800"/>
    </source>
</evidence>
<gene>
    <name evidence="2" type="ORF">EZS28_008362</name>
</gene>
<dbReference type="OrthoDB" id="1737198at2759"/>
<dbReference type="EMBL" id="SNRW01001513">
    <property type="protein sequence ID" value="KAA6396115.1"/>
    <property type="molecule type" value="Genomic_DNA"/>
</dbReference>
<evidence type="ECO:0000259" key="1">
    <source>
        <dbReference type="Pfam" id="PF17207"/>
    </source>
</evidence>
<dbReference type="InterPro" id="IPR012340">
    <property type="entry name" value="NA-bd_OB-fold"/>
</dbReference>
<feature type="non-terminal residue" evidence="2">
    <location>
        <position position="140"/>
    </location>
</feature>
<evidence type="ECO:0000313" key="2">
    <source>
        <dbReference type="EMBL" id="KAA6396115.1"/>
    </source>
</evidence>
<dbReference type="Proteomes" id="UP000324800">
    <property type="component" value="Unassembled WGS sequence"/>
</dbReference>
<dbReference type="Pfam" id="PF17207">
    <property type="entry name" value="MCM_OB"/>
    <property type="match status" value="1"/>
</dbReference>
<name>A0A5J4WNW6_9EUKA</name>
<sequence>MDIQLRNQFRAQAAQFADKRKPFEIDIEDLGEHNRNLVMILVHEAFTYERVIRQALYDFSIEFGEIETRNKFQEEKIDARINQFIVKNYKEISKIRELIPEGVECLVTITGHVVRASEVRPELVEGTFICGICGGKANEK</sequence>
<dbReference type="SUPFAM" id="SSF50249">
    <property type="entry name" value="Nucleic acid-binding proteins"/>
    <property type="match status" value="1"/>
</dbReference>
<proteinExistence type="predicted"/>